<keyword evidence="1" id="KW-0732">Signal</keyword>
<gene>
    <name evidence="2" type="ORF">Lche_1126</name>
</gene>
<comment type="caution">
    <text evidence="2">The sequence shown here is derived from an EMBL/GenBank/DDBJ whole genome shotgun (WGS) entry which is preliminary data.</text>
</comment>
<evidence type="ECO:0000256" key="1">
    <source>
        <dbReference type="SAM" id="SignalP"/>
    </source>
</evidence>
<evidence type="ECO:0000313" key="3">
    <source>
        <dbReference type="Proteomes" id="UP000054921"/>
    </source>
</evidence>
<dbReference type="EMBL" id="LNXW01000013">
    <property type="protein sequence ID" value="KTC79106.1"/>
    <property type="molecule type" value="Genomic_DNA"/>
</dbReference>
<dbReference type="Gene3D" id="2.40.160.20">
    <property type="match status" value="1"/>
</dbReference>
<dbReference type="PATRIC" id="fig|28084.5.peg.1223"/>
<dbReference type="OrthoDB" id="8265874at2"/>
<sequence length="294" mass="31852">MGCKSFKTILSLSIFATSAFAGTMGSAPNSQGFFIGVGGNYNSLRIHQNSWGLGISSLYIDGVYNSTGIAQGNAAPFINWSQNLSPEVQTGYLRNYNDSIYYGIKFTYQYLGAVVTNRDLYLPQTGVLTSASGAKSPMFGYAIADSVETTINHDMNLFALVGKKFDNKSIYLGAGPSLISLQSQNYNSIGYAIVNGETLNVTGLVNYGSPTMWAWGGGAQIGMNYFITPSWFIDASYTFSALEGRVSRHEQSFANTSTMNGDTLLTTGILATKDTFKTTLLQSINISINRLFDF</sequence>
<evidence type="ECO:0000313" key="2">
    <source>
        <dbReference type="EMBL" id="KTC79106.1"/>
    </source>
</evidence>
<dbReference type="SUPFAM" id="SSF56925">
    <property type="entry name" value="OMPA-like"/>
    <property type="match status" value="1"/>
</dbReference>
<dbReference type="AlphaFoldDB" id="A0A0W0S702"/>
<reference evidence="2 3" key="1">
    <citation type="submission" date="2015-11" db="EMBL/GenBank/DDBJ databases">
        <title>Genomic analysis of 38 Legionella species identifies large and diverse effector repertoires.</title>
        <authorList>
            <person name="Burstein D."/>
            <person name="Amaro F."/>
            <person name="Zusman T."/>
            <person name="Lifshitz Z."/>
            <person name="Cohen O."/>
            <person name="Gilbert J.A."/>
            <person name="Pupko T."/>
            <person name="Shuman H.A."/>
            <person name="Segal G."/>
        </authorList>
    </citation>
    <scope>NUCLEOTIDE SEQUENCE [LARGE SCALE GENOMIC DNA]</scope>
    <source>
        <strain evidence="2 3">ORW</strain>
    </source>
</reference>
<feature type="chain" id="PRO_5006911662" description="Outer membrane protein beta-barrel domain-containing protein" evidence="1">
    <location>
        <begin position="22"/>
        <end position="294"/>
    </location>
</feature>
<protein>
    <recommendedName>
        <fullName evidence="4">Outer membrane protein beta-barrel domain-containing protein</fullName>
    </recommendedName>
</protein>
<dbReference type="Proteomes" id="UP000054921">
    <property type="component" value="Unassembled WGS sequence"/>
</dbReference>
<proteinExistence type="predicted"/>
<dbReference type="RefSeq" id="WP_058387554.1">
    <property type="nucleotide sequence ID" value="NZ_LNXW01000013.1"/>
</dbReference>
<dbReference type="InterPro" id="IPR011250">
    <property type="entry name" value="OMP/PagP_B-barrel"/>
</dbReference>
<accession>A0A0W0S702</accession>
<organism evidence="2 3">
    <name type="scientific">Legionella cherrii</name>
    <dbReference type="NCBI Taxonomy" id="28084"/>
    <lineage>
        <taxon>Bacteria</taxon>
        <taxon>Pseudomonadati</taxon>
        <taxon>Pseudomonadota</taxon>
        <taxon>Gammaproteobacteria</taxon>
        <taxon>Legionellales</taxon>
        <taxon>Legionellaceae</taxon>
        <taxon>Legionella</taxon>
    </lineage>
</organism>
<evidence type="ECO:0008006" key="4">
    <source>
        <dbReference type="Google" id="ProtNLM"/>
    </source>
</evidence>
<feature type="signal peptide" evidence="1">
    <location>
        <begin position="1"/>
        <end position="21"/>
    </location>
</feature>
<name>A0A0W0S702_9GAMM</name>